<evidence type="ECO:0000313" key="5">
    <source>
        <dbReference type="Proteomes" id="UP001596105"/>
    </source>
</evidence>
<feature type="domain" description="N-acetyltransferase" evidence="3">
    <location>
        <begin position="8"/>
        <end position="144"/>
    </location>
</feature>
<dbReference type="PANTHER" id="PTHR42919:SF8">
    <property type="entry name" value="N-ALPHA-ACETYLTRANSFERASE 50"/>
    <property type="match status" value="1"/>
</dbReference>
<dbReference type="PROSITE" id="PS50007">
    <property type="entry name" value="PIPLC_X_DOMAIN"/>
    <property type="match status" value="1"/>
</dbReference>
<evidence type="ECO:0000256" key="2">
    <source>
        <dbReference type="ARBA" id="ARBA00023315"/>
    </source>
</evidence>
<dbReference type="CDD" id="cd04301">
    <property type="entry name" value="NAT_SF"/>
    <property type="match status" value="1"/>
</dbReference>
<dbReference type="Proteomes" id="UP001596105">
    <property type="component" value="Unassembled WGS sequence"/>
</dbReference>
<keyword evidence="1 4" id="KW-0808">Transferase</keyword>
<evidence type="ECO:0000313" key="4">
    <source>
        <dbReference type="EMBL" id="MFC5467419.1"/>
    </source>
</evidence>
<evidence type="ECO:0000259" key="3">
    <source>
        <dbReference type="PROSITE" id="PS51186"/>
    </source>
</evidence>
<dbReference type="PROSITE" id="PS51186">
    <property type="entry name" value="GNAT"/>
    <property type="match status" value="1"/>
</dbReference>
<dbReference type="EC" id="2.3.1.-" evidence="4"/>
<dbReference type="Pfam" id="PF00583">
    <property type="entry name" value="Acetyltransf_1"/>
    <property type="match status" value="1"/>
</dbReference>
<dbReference type="InterPro" id="IPR000182">
    <property type="entry name" value="GNAT_dom"/>
</dbReference>
<sequence>MEIERQLFLTEEYQESEVQFIINQIDSFNQSIAPTAQESYSEPINLILKDQEDQIFGGVLGRFYRFALYIHVLWVSDQLRGQGYGSRLLEEIESISRSKGCRLIHLDTWNFQAPEFYKKHGYEIFGILEGFPEGFKRYYLRKVI</sequence>
<keyword evidence="5" id="KW-1185">Reference proteome</keyword>
<dbReference type="InterPro" id="IPR016181">
    <property type="entry name" value="Acyl_CoA_acyltransferase"/>
</dbReference>
<dbReference type="EMBL" id="JBHSMH010000004">
    <property type="protein sequence ID" value="MFC5467419.1"/>
    <property type="molecule type" value="Genomic_DNA"/>
</dbReference>
<dbReference type="RefSeq" id="WP_209747251.1">
    <property type="nucleotide sequence ID" value="NZ_JBHSMH010000004.1"/>
</dbReference>
<reference evidence="5" key="1">
    <citation type="journal article" date="2019" name="Int. J. Syst. Evol. Microbiol.">
        <title>The Global Catalogue of Microorganisms (GCM) 10K type strain sequencing project: providing services to taxonomists for standard genome sequencing and annotation.</title>
        <authorList>
            <consortium name="The Broad Institute Genomics Platform"/>
            <consortium name="The Broad Institute Genome Sequencing Center for Infectious Disease"/>
            <person name="Wu L."/>
            <person name="Ma J."/>
        </authorList>
    </citation>
    <scope>NUCLEOTIDE SEQUENCE [LARGE SCALE GENOMIC DNA]</scope>
    <source>
        <strain evidence="5">CCUG 57113</strain>
    </source>
</reference>
<dbReference type="InterPro" id="IPR051556">
    <property type="entry name" value="N-term/lysine_N-AcTrnsfr"/>
</dbReference>
<dbReference type="GO" id="GO:0016746">
    <property type="term" value="F:acyltransferase activity"/>
    <property type="evidence" value="ECO:0007669"/>
    <property type="project" value="UniProtKB-KW"/>
</dbReference>
<dbReference type="SUPFAM" id="SSF55729">
    <property type="entry name" value="Acyl-CoA N-acyltransferases (Nat)"/>
    <property type="match status" value="1"/>
</dbReference>
<proteinExistence type="predicted"/>
<protein>
    <submittedName>
        <fullName evidence="4">GNAT family N-acetyltransferase</fullName>
        <ecNumber evidence="4">2.3.1.-</ecNumber>
    </submittedName>
</protein>
<name>A0ABW0LNX2_9BACL</name>
<dbReference type="PANTHER" id="PTHR42919">
    <property type="entry name" value="N-ALPHA-ACETYLTRANSFERASE"/>
    <property type="match status" value="1"/>
</dbReference>
<organism evidence="4 5">
    <name type="scientific">Cohnella suwonensis</name>
    <dbReference type="NCBI Taxonomy" id="696072"/>
    <lineage>
        <taxon>Bacteria</taxon>
        <taxon>Bacillati</taxon>
        <taxon>Bacillota</taxon>
        <taxon>Bacilli</taxon>
        <taxon>Bacillales</taxon>
        <taxon>Paenibacillaceae</taxon>
        <taxon>Cohnella</taxon>
    </lineage>
</organism>
<dbReference type="Gene3D" id="3.40.630.30">
    <property type="match status" value="1"/>
</dbReference>
<comment type="caution">
    <text evidence="4">The sequence shown here is derived from an EMBL/GenBank/DDBJ whole genome shotgun (WGS) entry which is preliminary data.</text>
</comment>
<gene>
    <name evidence="4" type="ORF">ACFPPD_01730</name>
</gene>
<accession>A0ABW0LNX2</accession>
<evidence type="ECO:0000256" key="1">
    <source>
        <dbReference type="ARBA" id="ARBA00022679"/>
    </source>
</evidence>
<keyword evidence="2 4" id="KW-0012">Acyltransferase</keyword>